<dbReference type="Proteomes" id="UP000252479">
    <property type="component" value="Unassembled WGS sequence"/>
</dbReference>
<comment type="caution">
    <text evidence="1">The sequence shown here is derived from an EMBL/GenBank/DDBJ whole genome shotgun (WGS) entry which is preliminary data.</text>
</comment>
<evidence type="ECO:0000313" key="2">
    <source>
        <dbReference type="Proteomes" id="UP000252479"/>
    </source>
</evidence>
<evidence type="ECO:0000313" key="1">
    <source>
        <dbReference type="EMBL" id="RCS73633.1"/>
    </source>
</evidence>
<dbReference type="EMBL" id="QPGL01000001">
    <property type="protein sequence ID" value="RCS73633.1"/>
    <property type="molecule type" value="Genomic_DNA"/>
</dbReference>
<keyword evidence="2" id="KW-1185">Reference proteome</keyword>
<sequence length="283" mass="33090">MNTHNGSSSSLGHGIYTGKIRHRRFTPAKHSFSYPLTMLGLELNELNTINQQHWILGTQWYRPVRFHEKDYIKSEPGNLSERIKHKVAKLGGDWNGHRVMMLAQCRCFGVYFSPVNFYYCFKNDVDCQYLLAEVSNTPWNERHYYLIVMGGEDTTEKAFHVSPFMSMEMKYHWKVSTPNNKALIHIENHNNIEKKIGNEIQINNNAEINKKSHKVFDATVALTKISMQPTNNHSITKMKSATTWEWLRLPFMTFKILQGIYWQALKLFAKKVPFVPYKPKRSS</sequence>
<dbReference type="AlphaFoldDB" id="A0A368LQ70"/>
<dbReference type="RefSeq" id="WP_086958018.1">
    <property type="nucleotide sequence ID" value="NZ_FUKS01000003.1"/>
</dbReference>
<gene>
    <name evidence="1" type="ORF">CIK83_08420</name>
</gene>
<protein>
    <submittedName>
        <fullName evidence="1">DUF1365 domain-containing protein</fullName>
    </submittedName>
</protein>
<dbReference type="Pfam" id="PF07103">
    <property type="entry name" value="DUF1365"/>
    <property type="match status" value="1"/>
</dbReference>
<accession>A0A368LQ70</accession>
<dbReference type="GeneID" id="303188942"/>
<organism evidence="1 2">
    <name type="scientific">Vibrio casei</name>
    <dbReference type="NCBI Taxonomy" id="673372"/>
    <lineage>
        <taxon>Bacteria</taxon>
        <taxon>Pseudomonadati</taxon>
        <taxon>Pseudomonadota</taxon>
        <taxon>Gammaproteobacteria</taxon>
        <taxon>Vibrionales</taxon>
        <taxon>Vibrionaceae</taxon>
        <taxon>Vibrio</taxon>
    </lineage>
</organism>
<reference evidence="1 2" key="1">
    <citation type="journal article" date="2017" name="Elife">
        <title>Extensive horizontal gene transfer in cheese-associated bacteria.</title>
        <authorList>
            <person name="Bonham K.S."/>
            <person name="Wolfe B.E."/>
            <person name="Dutton R.J."/>
        </authorList>
    </citation>
    <scope>NUCLEOTIDE SEQUENCE [LARGE SCALE GENOMIC DNA]</scope>
    <source>
        <strain evidence="1 2">JB196</strain>
    </source>
</reference>
<proteinExistence type="predicted"/>
<dbReference type="InterPro" id="IPR010775">
    <property type="entry name" value="DUF1365"/>
</dbReference>
<dbReference type="PANTHER" id="PTHR33973">
    <property type="entry name" value="OS07G0153300 PROTEIN"/>
    <property type="match status" value="1"/>
</dbReference>
<name>A0A368LQ70_9VIBR</name>
<dbReference type="PANTHER" id="PTHR33973:SF4">
    <property type="entry name" value="OS07G0153300 PROTEIN"/>
    <property type="match status" value="1"/>
</dbReference>